<evidence type="ECO:0000313" key="1">
    <source>
        <dbReference type="EMBL" id="KAF6821969.1"/>
    </source>
</evidence>
<organism evidence="1 2">
    <name type="scientific">Colletotrichum plurivorum</name>
    <dbReference type="NCBI Taxonomy" id="2175906"/>
    <lineage>
        <taxon>Eukaryota</taxon>
        <taxon>Fungi</taxon>
        <taxon>Dikarya</taxon>
        <taxon>Ascomycota</taxon>
        <taxon>Pezizomycotina</taxon>
        <taxon>Sordariomycetes</taxon>
        <taxon>Hypocreomycetidae</taxon>
        <taxon>Glomerellales</taxon>
        <taxon>Glomerellaceae</taxon>
        <taxon>Colletotrichum</taxon>
        <taxon>Colletotrichum orchidearum species complex</taxon>
    </lineage>
</organism>
<proteinExistence type="predicted"/>
<reference evidence="1" key="1">
    <citation type="journal article" date="2020" name="Phytopathology">
        <title>Genome Sequence Resources of Colletotrichum truncatum, C. plurivorum, C. musicola, and C. sojae: Four Species Pathogenic to Soybean (Glycine max).</title>
        <authorList>
            <person name="Rogerio F."/>
            <person name="Boufleur T.R."/>
            <person name="Ciampi-Guillardi M."/>
            <person name="Sukno S.A."/>
            <person name="Thon M.R."/>
            <person name="Massola Junior N.S."/>
            <person name="Baroncelli R."/>
        </authorList>
    </citation>
    <scope>NUCLEOTIDE SEQUENCE</scope>
    <source>
        <strain evidence="1">LFN00145</strain>
    </source>
</reference>
<dbReference type="AlphaFoldDB" id="A0A8H6JZ56"/>
<gene>
    <name evidence="1" type="ORF">CPLU01_12302</name>
</gene>
<sequence length="88" mass="9454">MDWHATTLGIIGLQEESRSHSRVVAEEQAKQIRKTRSASRAVFPLEAVDVDGGSNSAPHGLPFRPRMMGSWFFCGSSSMALCMDGGGG</sequence>
<name>A0A8H6JZ56_9PEZI</name>
<keyword evidence="2" id="KW-1185">Reference proteome</keyword>
<comment type="caution">
    <text evidence="1">The sequence shown here is derived from an EMBL/GenBank/DDBJ whole genome shotgun (WGS) entry which is preliminary data.</text>
</comment>
<evidence type="ECO:0000313" key="2">
    <source>
        <dbReference type="Proteomes" id="UP000654918"/>
    </source>
</evidence>
<accession>A0A8H6JZ56</accession>
<protein>
    <submittedName>
        <fullName evidence="1">Uncharacterized protein</fullName>
    </submittedName>
</protein>
<dbReference type="Proteomes" id="UP000654918">
    <property type="component" value="Unassembled WGS sequence"/>
</dbReference>
<dbReference type="EMBL" id="WIGO01000250">
    <property type="protein sequence ID" value="KAF6821969.1"/>
    <property type="molecule type" value="Genomic_DNA"/>
</dbReference>